<keyword evidence="4" id="KW-1185">Reference proteome</keyword>
<evidence type="ECO:0000259" key="2">
    <source>
        <dbReference type="PROSITE" id="PS50042"/>
    </source>
</evidence>
<dbReference type="AlphaFoldDB" id="A0A7G9S8L5"/>
<dbReference type="EMBL" id="CP060717">
    <property type="protein sequence ID" value="QNN64190.1"/>
    <property type="molecule type" value="Genomic_DNA"/>
</dbReference>
<dbReference type="CDD" id="cd00038">
    <property type="entry name" value="CAP_ED"/>
    <property type="match status" value="1"/>
</dbReference>
<accession>A0A7G9S8L5</accession>
<keyword evidence="1" id="KW-1133">Transmembrane helix</keyword>
<feature type="transmembrane region" description="Helical" evidence="1">
    <location>
        <begin position="47"/>
        <end position="69"/>
    </location>
</feature>
<evidence type="ECO:0000313" key="3">
    <source>
        <dbReference type="EMBL" id="QNN64190.1"/>
    </source>
</evidence>
<reference evidence="3 4" key="1">
    <citation type="submission" date="2020-08" db="EMBL/GenBank/DDBJ databases">
        <title>Genome sequence of Sphingomonas rhizophila KACC 19189T.</title>
        <authorList>
            <person name="Hyun D.-W."/>
            <person name="Bae J.-W."/>
        </authorList>
    </citation>
    <scope>NUCLEOTIDE SEQUENCE [LARGE SCALE GENOMIC DNA]</scope>
    <source>
        <strain evidence="3 4">KACC 19189</strain>
    </source>
</reference>
<dbReference type="KEGG" id="srhi:H9L12_07330"/>
<dbReference type="SUPFAM" id="SSF51206">
    <property type="entry name" value="cAMP-binding domain-like"/>
    <property type="match status" value="1"/>
</dbReference>
<keyword evidence="1" id="KW-0812">Transmembrane</keyword>
<proteinExistence type="predicted"/>
<dbReference type="InterPro" id="IPR014710">
    <property type="entry name" value="RmlC-like_jellyroll"/>
</dbReference>
<dbReference type="Pfam" id="PF00027">
    <property type="entry name" value="cNMP_binding"/>
    <property type="match status" value="1"/>
</dbReference>
<sequence>MSILAILFIIISAASLAALLLPLRAARGAIAFAGALGVWYGYQQHGAMAAVLPLLVFIVGASQALGGLLGDKRAQLSEDEERMRNGPLSGLGRGDARRFLDQGMWMHGRAGDTLTHEGDQVTHLYWLATGEAEVVAHKAVVGRLSGGSLIGEATILSRNRPRPRSG</sequence>
<organism evidence="3 4">
    <name type="scientific">Sphingomonas rhizophila</name>
    <dbReference type="NCBI Taxonomy" id="2071607"/>
    <lineage>
        <taxon>Bacteria</taxon>
        <taxon>Pseudomonadati</taxon>
        <taxon>Pseudomonadota</taxon>
        <taxon>Alphaproteobacteria</taxon>
        <taxon>Sphingomonadales</taxon>
        <taxon>Sphingomonadaceae</taxon>
        <taxon>Sphingomonas</taxon>
    </lineage>
</organism>
<dbReference type="InterPro" id="IPR018490">
    <property type="entry name" value="cNMP-bd_dom_sf"/>
</dbReference>
<name>A0A7G9S8L5_9SPHN</name>
<dbReference type="RefSeq" id="WP_187541190.1">
    <property type="nucleotide sequence ID" value="NZ_CP060717.1"/>
</dbReference>
<gene>
    <name evidence="3" type="ORF">H9L12_07330</name>
</gene>
<dbReference type="Gene3D" id="2.60.120.10">
    <property type="entry name" value="Jelly Rolls"/>
    <property type="match status" value="1"/>
</dbReference>
<dbReference type="PROSITE" id="PS50042">
    <property type="entry name" value="CNMP_BINDING_3"/>
    <property type="match status" value="1"/>
</dbReference>
<dbReference type="Proteomes" id="UP000515955">
    <property type="component" value="Chromosome"/>
</dbReference>
<dbReference type="InterPro" id="IPR000595">
    <property type="entry name" value="cNMP-bd_dom"/>
</dbReference>
<feature type="domain" description="Cyclic nucleotide-binding" evidence="2">
    <location>
        <begin position="87"/>
        <end position="166"/>
    </location>
</feature>
<protein>
    <submittedName>
        <fullName evidence="3">Cyclic nucleotide-binding domain-containing protein</fullName>
    </submittedName>
</protein>
<evidence type="ECO:0000313" key="4">
    <source>
        <dbReference type="Proteomes" id="UP000515955"/>
    </source>
</evidence>
<evidence type="ECO:0000256" key="1">
    <source>
        <dbReference type="SAM" id="Phobius"/>
    </source>
</evidence>
<keyword evidence="1" id="KW-0472">Membrane</keyword>